<dbReference type="PROSITE" id="PS50995">
    <property type="entry name" value="HTH_MARR_2"/>
    <property type="match status" value="1"/>
</dbReference>
<sequence>MTDEIDDVVDAVMTASRAMLSVVARSLAAAGEHTGGDTAGDVTLPQYRALVVLAQYGTRRPADLARALTVSASTATRMCDRLVTRGLVARTRTGDDRREVAVALSPAGRALVDEVTRLRRAEMHRLLATLPAAERTAVRDALRRFAEAAGEVGETDWAVAPVPAEDGAR</sequence>
<dbReference type="PANTHER" id="PTHR33164">
    <property type="entry name" value="TRANSCRIPTIONAL REGULATOR, MARR FAMILY"/>
    <property type="match status" value="1"/>
</dbReference>
<evidence type="ECO:0000313" key="5">
    <source>
        <dbReference type="EMBL" id="NYG04559.1"/>
    </source>
</evidence>
<dbReference type="InterPro" id="IPR036388">
    <property type="entry name" value="WH-like_DNA-bd_sf"/>
</dbReference>
<dbReference type="GO" id="GO:0006950">
    <property type="term" value="P:response to stress"/>
    <property type="evidence" value="ECO:0007669"/>
    <property type="project" value="TreeGrafter"/>
</dbReference>
<dbReference type="GO" id="GO:0003700">
    <property type="term" value="F:DNA-binding transcription factor activity"/>
    <property type="evidence" value="ECO:0007669"/>
    <property type="project" value="InterPro"/>
</dbReference>
<keyword evidence="1" id="KW-0805">Transcription regulation</keyword>
<organism evidence="5 8">
    <name type="scientific">Pseudonocardia alni</name>
    <name type="common">Amycolata alni</name>
    <dbReference type="NCBI Taxonomy" id="33907"/>
    <lineage>
        <taxon>Bacteria</taxon>
        <taxon>Bacillati</taxon>
        <taxon>Actinomycetota</taxon>
        <taxon>Actinomycetes</taxon>
        <taxon>Pseudonocardiales</taxon>
        <taxon>Pseudonocardiaceae</taxon>
        <taxon>Pseudonocardia</taxon>
    </lineage>
</organism>
<dbReference type="RefSeq" id="WP_083658079.1">
    <property type="nucleotide sequence ID" value="NZ_BAAAJZ010000007.1"/>
</dbReference>
<keyword evidence="8" id="KW-1185">Reference proteome</keyword>
<dbReference type="GO" id="GO:0003677">
    <property type="term" value="F:DNA binding"/>
    <property type="evidence" value="ECO:0007669"/>
    <property type="project" value="UniProtKB-KW"/>
</dbReference>
<evidence type="ECO:0000256" key="2">
    <source>
        <dbReference type="ARBA" id="ARBA00023125"/>
    </source>
</evidence>
<dbReference type="Proteomes" id="UP000549695">
    <property type="component" value="Unassembled WGS sequence"/>
</dbReference>
<evidence type="ECO:0000259" key="4">
    <source>
        <dbReference type="PROSITE" id="PS50995"/>
    </source>
</evidence>
<dbReference type="PROSITE" id="PS01117">
    <property type="entry name" value="HTH_MARR_1"/>
    <property type="match status" value="1"/>
</dbReference>
<evidence type="ECO:0000313" key="7">
    <source>
        <dbReference type="Proteomes" id="UP000232453"/>
    </source>
</evidence>
<dbReference type="Proteomes" id="UP000232453">
    <property type="component" value="Unassembled WGS sequence"/>
</dbReference>
<gene>
    <name evidence="6" type="ORF">ATL51_1581</name>
    <name evidence="5" type="ORF">HDA37_004844</name>
</gene>
<dbReference type="InterPro" id="IPR023187">
    <property type="entry name" value="Tscrpt_reg_MarR-type_CS"/>
</dbReference>
<evidence type="ECO:0000256" key="1">
    <source>
        <dbReference type="ARBA" id="ARBA00023015"/>
    </source>
</evidence>
<keyword evidence="2 5" id="KW-0238">DNA-binding</keyword>
<evidence type="ECO:0000313" key="6">
    <source>
        <dbReference type="EMBL" id="PKB29931.1"/>
    </source>
</evidence>
<dbReference type="PANTHER" id="PTHR33164:SF94">
    <property type="entry name" value="TRANSCRIPTIONAL REGULATORY PROTEIN-RELATED"/>
    <property type="match status" value="1"/>
</dbReference>
<evidence type="ECO:0000313" key="8">
    <source>
        <dbReference type="Proteomes" id="UP000549695"/>
    </source>
</evidence>
<dbReference type="Gene3D" id="1.10.10.10">
    <property type="entry name" value="Winged helix-like DNA-binding domain superfamily/Winged helix DNA-binding domain"/>
    <property type="match status" value="1"/>
</dbReference>
<name>A0A852W6N5_PSEA5</name>
<feature type="domain" description="HTH marR-type" evidence="4">
    <location>
        <begin position="5"/>
        <end position="147"/>
    </location>
</feature>
<comment type="caution">
    <text evidence="5">The sequence shown here is derived from an EMBL/GenBank/DDBJ whole genome shotgun (WGS) entry which is preliminary data.</text>
</comment>
<dbReference type="PRINTS" id="PR00598">
    <property type="entry name" value="HTHMARR"/>
</dbReference>
<dbReference type="Pfam" id="PF01047">
    <property type="entry name" value="MarR"/>
    <property type="match status" value="1"/>
</dbReference>
<protein>
    <submittedName>
        <fullName evidence="5">DNA-binding MarR family transcriptional regulator</fullName>
    </submittedName>
</protein>
<dbReference type="EMBL" id="JACCCZ010000001">
    <property type="protein sequence ID" value="NYG04559.1"/>
    <property type="molecule type" value="Genomic_DNA"/>
</dbReference>
<evidence type="ECO:0000256" key="3">
    <source>
        <dbReference type="ARBA" id="ARBA00023163"/>
    </source>
</evidence>
<accession>A0AA44ZNG8</accession>
<proteinExistence type="predicted"/>
<keyword evidence="3" id="KW-0804">Transcription</keyword>
<dbReference type="InterPro" id="IPR039422">
    <property type="entry name" value="MarR/SlyA-like"/>
</dbReference>
<accession>A0A852W6N5</accession>
<dbReference type="InterPro" id="IPR036390">
    <property type="entry name" value="WH_DNA-bd_sf"/>
</dbReference>
<dbReference type="SMART" id="SM00347">
    <property type="entry name" value="HTH_MARR"/>
    <property type="match status" value="1"/>
</dbReference>
<dbReference type="AlphaFoldDB" id="A0A852W6N5"/>
<dbReference type="SUPFAM" id="SSF46785">
    <property type="entry name" value="Winged helix' DNA-binding domain"/>
    <property type="match status" value="1"/>
</dbReference>
<reference evidence="5 8" key="1">
    <citation type="submission" date="2020-07" db="EMBL/GenBank/DDBJ databases">
        <title>Sequencing the genomes of 1000 actinobacteria strains.</title>
        <authorList>
            <person name="Klenk H.-P."/>
        </authorList>
    </citation>
    <scope>NUCLEOTIDE SEQUENCE [LARGE SCALE GENOMIC DNA]</scope>
    <source>
        <strain evidence="6 7">DSM 44104</strain>
        <strain evidence="5 8">DSM 44749</strain>
    </source>
</reference>
<dbReference type="GeneID" id="98054510"/>
<dbReference type="InterPro" id="IPR000835">
    <property type="entry name" value="HTH_MarR-typ"/>
</dbReference>
<dbReference type="EMBL" id="PHUJ01000003">
    <property type="protein sequence ID" value="PKB29931.1"/>
    <property type="molecule type" value="Genomic_DNA"/>
</dbReference>